<evidence type="ECO:0000313" key="3">
    <source>
        <dbReference type="Proteomes" id="UP000054560"/>
    </source>
</evidence>
<sequence length="166" mass="18700">MRKADQQPLYEQAKLKRLSCIEGTFNSNVNGNQIYTCQWPPVQSPRALVFIAHGFGEHIGRYARHVERFTSRGIMVMGNDHQGHGRSKGDRGDIALFSTYAKDLVQFIETTVSTHKDTPVFIWGVGMGGAIAINIARFQLFDVRGCLFCGPLVMPDPRASTYFKRY</sequence>
<dbReference type="Proteomes" id="UP000054560">
    <property type="component" value="Unassembled WGS sequence"/>
</dbReference>
<dbReference type="PANTHER" id="PTHR11614">
    <property type="entry name" value="PHOSPHOLIPASE-RELATED"/>
    <property type="match status" value="1"/>
</dbReference>
<dbReference type="GeneID" id="25913259"/>
<feature type="domain" description="Serine aminopeptidase S33" evidence="1">
    <location>
        <begin position="43"/>
        <end position="158"/>
    </location>
</feature>
<gene>
    <name evidence="2" type="ORF">SARC_12755</name>
</gene>
<name>A0A0L0FE16_9EUKA</name>
<dbReference type="EMBL" id="KQ244154">
    <property type="protein sequence ID" value="KNC74706.1"/>
    <property type="molecule type" value="Genomic_DNA"/>
</dbReference>
<proteinExistence type="predicted"/>
<evidence type="ECO:0000259" key="1">
    <source>
        <dbReference type="Pfam" id="PF12146"/>
    </source>
</evidence>
<dbReference type="AlphaFoldDB" id="A0A0L0FE16"/>
<protein>
    <recommendedName>
        <fullName evidence="1">Serine aminopeptidase S33 domain-containing protein</fullName>
    </recommendedName>
</protein>
<dbReference type="InterPro" id="IPR029058">
    <property type="entry name" value="AB_hydrolase_fold"/>
</dbReference>
<dbReference type="InterPro" id="IPR022742">
    <property type="entry name" value="Hydrolase_4"/>
</dbReference>
<dbReference type="Gene3D" id="3.40.50.1820">
    <property type="entry name" value="alpha/beta hydrolase"/>
    <property type="match status" value="1"/>
</dbReference>
<dbReference type="OrthoDB" id="2498029at2759"/>
<dbReference type="SUPFAM" id="SSF53474">
    <property type="entry name" value="alpha/beta-Hydrolases"/>
    <property type="match status" value="1"/>
</dbReference>
<dbReference type="STRING" id="667725.A0A0L0FE16"/>
<reference evidence="2 3" key="1">
    <citation type="submission" date="2011-02" db="EMBL/GenBank/DDBJ databases">
        <title>The Genome Sequence of Sphaeroforma arctica JP610.</title>
        <authorList>
            <consortium name="The Broad Institute Genome Sequencing Platform"/>
            <person name="Russ C."/>
            <person name="Cuomo C."/>
            <person name="Young S.K."/>
            <person name="Zeng Q."/>
            <person name="Gargeya S."/>
            <person name="Alvarado L."/>
            <person name="Berlin A."/>
            <person name="Chapman S.B."/>
            <person name="Chen Z."/>
            <person name="Freedman E."/>
            <person name="Gellesch M."/>
            <person name="Goldberg J."/>
            <person name="Griggs A."/>
            <person name="Gujja S."/>
            <person name="Heilman E."/>
            <person name="Heiman D."/>
            <person name="Howarth C."/>
            <person name="Mehta T."/>
            <person name="Neiman D."/>
            <person name="Pearson M."/>
            <person name="Roberts A."/>
            <person name="Saif S."/>
            <person name="Shea T."/>
            <person name="Shenoy N."/>
            <person name="Sisk P."/>
            <person name="Stolte C."/>
            <person name="Sykes S."/>
            <person name="White J."/>
            <person name="Yandava C."/>
            <person name="Burger G."/>
            <person name="Gray M.W."/>
            <person name="Holland P.W.H."/>
            <person name="King N."/>
            <person name="Lang F.B.F."/>
            <person name="Roger A.J."/>
            <person name="Ruiz-Trillo I."/>
            <person name="Haas B."/>
            <person name="Nusbaum C."/>
            <person name="Birren B."/>
        </authorList>
    </citation>
    <scope>NUCLEOTIDE SEQUENCE [LARGE SCALE GENOMIC DNA]</scope>
    <source>
        <strain evidence="2 3">JP610</strain>
    </source>
</reference>
<dbReference type="InterPro" id="IPR051044">
    <property type="entry name" value="MAG_DAG_Lipase"/>
</dbReference>
<dbReference type="RefSeq" id="XP_014148608.1">
    <property type="nucleotide sequence ID" value="XM_014293133.1"/>
</dbReference>
<dbReference type="Pfam" id="PF12146">
    <property type="entry name" value="Hydrolase_4"/>
    <property type="match status" value="1"/>
</dbReference>
<keyword evidence="3" id="KW-1185">Reference proteome</keyword>
<organism evidence="2 3">
    <name type="scientific">Sphaeroforma arctica JP610</name>
    <dbReference type="NCBI Taxonomy" id="667725"/>
    <lineage>
        <taxon>Eukaryota</taxon>
        <taxon>Ichthyosporea</taxon>
        <taxon>Ichthyophonida</taxon>
        <taxon>Sphaeroforma</taxon>
    </lineage>
</organism>
<accession>A0A0L0FE16</accession>
<evidence type="ECO:0000313" key="2">
    <source>
        <dbReference type="EMBL" id="KNC74706.1"/>
    </source>
</evidence>
<dbReference type="eggNOG" id="KOG1455">
    <property type="taxonomic scope" value="Eukaryota"/>
</dbReference>